<feature type="signal peptide" evidence="1">
    <location>
        <begin position="1"/>
        <end position="17"/>
    </location>
</feature>
<name>A0A9D4JIR3_DREPO</name>
<evidence type="ECO:0000313" key="2">
    <source>
        <dbReference type="EMBL" id="KAH3813485.1"/>
    </source>
</evidence>
<reference evidence="2" key="2">
    <citation type="submission" date="2020-11" db="EMBL/GenBank/DDBJ databases">
        <authorList>
            <person name="McCartney M.A."/>
            <person name="Auch B."/>
            <person name="Kono T."/>
            <person name="Mallez S."/>
            <person name="Becker A."/>
            <person name="Gohl D.M."/>
            <person name="Silverstein K.A.T."/>
            <person name="Koren S."/>
            <person name="Bechman K.B."/>
            <person name="Herman A."/>
            <person name="Abrahante J.E."/>
            <person name="Garbe J."/>
        </authorList>
    </citation>
    <scope>NUCLEOTIDE SEQUENCE</scope>
    <source>
        <strain evidence="2">Duluth1</strain>
        <tissue evidence="2">Whole animal</tissue>
    </source>
</reference>
<keyword evidence="1" id="KW-0732">Signal</keyword>
<gene>
    <name evidence="2" type="ORF">DPMN_141946</name>
</gene>
<organism evidence="2 3">
    <name type="scientific">Dreissena polymorpha</name>
    <name type="common">Zebra mussel</name>
    <name type="synonym">Mytilus polymorpha</name>
    <dbReference type="NCBI Taxonomy" id="45954"/>
    <lineage>
        <taxon>Eukaryota</taxon>
        <taxon>Metazoa</taxon>
        <taxon>Spiralia</taxon>
        <taxon>Lophotrochozoa</taxon>
        <taxon>Mollusca</taxon>
        <taxon>Bivalvia</taxon>
        <taxon>Autobranchia</taxon>
        <taxon>Heteroconchia</taxon>
        <taxon>Euheterodonta</taxon>
        <taxon>Imparidentia</taxon>
        <taxon>Neoheterodontei</taxon>
        <taxon>Myida</taxon>
        <taxon>Dreissenoidea</taxon>
        <taxon>Dreissenidae</taxon>
        <taxon>Dreissena</taxon>
    </lineage>
</organism>
<dbReference type="EMBL" id="JAIWYP010000006">
    <property type="protein sequence ID" value="KAH3813485.1"/>
    <property type="molecule type" value="Genomic_DNA"/>
</dbReference>
<proteinExistence type="predicted"/>
<evidence type="ECO:0000313" key="3">
    <source>
        <dbReference type="Proteomes" id="UP000828390"/>
    </source>
</evidence>
<comment type="caution">
    <text evidence="2">The sequence shown here is derived from an EMBL/GenBank/DDBJ whole genome shotgun (WGS) entry which is preliminary data.</text>
</comment>
<protein>
    <submittedName>
        <fullName evidence="2">Uncharacterized protein</fullName>
    </submittedName>
</protein>
<feature type="chain" id="PRO_5038395706" evidence="1">
    <location>
        <begin position="18"/>
        <end position="53"/>
    </location>
</feature>
<sequence length="53" mass="6004">MILACLWVCVLLNLTLCPRLRPQWCSASGRSINILEGKHFTKLGNLILIVILR</sequence>
<accession>A0A9D4JIR3</accession>
<evidence type="ECO:0000256" key="1">
    <source>
        <dbReference type="SAM" id="SignalP"/>
    </source>
</evidence>
<reference evidence="2" key="1">
    <citation type="journal article" date="2019" name="bioRxiv">
        <title>The Genome of the Zebra Mussel, Dreissena polymorpha: A Resource for Invasive Species Research.</title>
        <authorList>
            <person name="McCartney M.A."/>
            <person name="Auch B."/>
            <person name="Kono T."/>
            <person name="Mallez S."/>
            <person name="Zhang Y."/>
            <person name="Obille A."/>
            <person name="Becker A."/>
            <person name="Abrahante J.E."/>
            <person name="Garbe J."/>
            <person name="Badalamenti J.P."/>
            <person name="Herman A."/>
            <person name="Mangelson H."/>
            <person name="Liachko I."/>
            <person name="Sullivan S."/>
            <person name="Sone E.D."/>
            <person name="Koren S."/>
            <person name="Silverstein K.A.T."/>
            <person name="Beckman K.B."/>
            <person name="Gohl D.M."/>
        </authorList>
    </citation>
    <scope>NUCLEOTIDE SEQUENCE</scope>
    <source>
        <strain evidence="2">Duluth1</strain>
        <tissue evidence="2">Whole animal</tissue>
    </source>
</reference>
<dbReference type="Proteomes" id="UP000828390">
    <property type="component" value="Unassembled WGS sequence"/>
</dbReference>
<dbReference type="AlphaFoldDB" id="A0A9D4JIR3"/>
<keyword evidence="3" id="KW-1185">Reference proteome</keyword>